<evidence type="ECO:0000259" key="7">
    <source>
        <dbReference type="Pfam" id="PF01593"/>
    </source>
</evidence>
<reference evidence="8 9" key="1">
    <citation type="submission" date="2016-10" db="EMBL/GenBank/DDBJ databases">
        <authorList>
            <person name="de Groot N.N."/>
        </authorList>
    </citation>
    <scope>NUCLEOTIDE SEQUENCE [LARGE SCALE GENOMIC DNA]</scope>
    <source>
        <strain evidence="8 9">DSM 15269</strain>
    </source>
</reference>
<dbReference type="InterPro" id="IPR036188">
    <property type="entry name" value="FAD/NAD-bd_sf"/>
</dbReference>
<dbReference type="InterPro" id="IPR052206">
    <property type="entry name" value="Retinol_saturase"/>
</dbReference>
<keyword evidence="6" id="KW-0812">Transmembrane</keyword>
<dbReference type="AlphaFoldDB" id="A0A1H0FT78"/>
<keyword evidence="2" id="KW-0732">Signal</keyword>
<dbReference type="Pfam" id="PF01593">
    <property type="entry name" value="Amino_oxidase"/>
    <property type="match status" value="1"/>
</dbReference>
<dbReference type="SUPFAM" id="SSF51905">
    <property type="entry name" value="FAD/NAD(P)-binding domain"/>
    <property type="match status" value="1"/>
</dbReference>
<accession>A0A1H0FT78</accession>
<dbReference type="InterPro" id="IPR002937">
    <property type="entry name" value="Amino_oxidase"/>
</dbReference>
<evidence type="ECO:0000256" key="6">
    <source>
        <dbReference type="SAM" id="Phobius"/>
    </source>
</evidence>
<evidence type="ECO:0000256" key="4">
    <source>
        <dbReference type="ARBA" id="ARBA00022857"/>
    </source>
</evidence>
<gene>
    <name evidence="8" type="ORF">SAMN04488516_11420</name>
</gene>
<evidence type="ECO:0000256" key="2">
    <source>
        <dbReference type="ARBA" id="ARBA00022729"/>
    </source>
</evidence>
<dbReference type="OrthoDB" id="9794630at2"/>
<dbReference type="PANTHER" id="PTHR46091">
    <property type="entry name" value="BLR7054 PROTEIN"/>
    <property type="match status" value="1"/>
</dbReference>
<dbReference type="PANTHER" id="PTHR46091:SF3">
    <property type="entry name" value="AMINE OXIDASE DOMAIN-CONTAINING PROTEIN"/>
    <property type="match status" value="1"/>
</dbReference>
<dbReference type="Proteomes" id="UP000199602">
    <property type="component" value="Unassembled WGS sequence"/>
</dbReference>
<evidence type="ECO:0000256" key="1">
    <source>
        <dbReference type="ARBA" id="ARBA00022630"/>
    </source>
</evidence>
<keyword evidence="3" id="KW-0274">FAD</keyword>
<keyword evidence="6" id="KW-1133">Transmembrane helix</keyword>
<feature type="transmembrane region" description="Helical" evidence="6">
    <location>
        <begin position="457"/>
        <end position="479"/>
    </location>
</feature>
<protein>
    <submittedName>
        <fullName evidence="8">All-trans-retinol 13,14-reductase</fullName>
    </submittedName>
</protein>
<keyword evidence="9" id="KW-1185">Reference proteome</keyword>
<evidence type="ECO:0000313" key="9">
    <source>
        <dbReference type="Proteomes" id="UP000199602"/>
    </source>
</evidence>
<dbReference type="RefSeq" id="WP_092066267.1">
    <property type="nucleotide sequence ID" value="NZ_FNIN01000014.1"/>
</dbReference>
<organism evidence="8 9">
    <name type="scientific">Desulfonauticus submarinus</name>
    <dbReference type="NCBI Taxonomy" id="206665"/>
    <lineage>
        <taxon>Bacteria</taxon>
        <taxon>Pseudomonadati</taxon>
        <taxon>Thermodesulfobacteriota</taxon>
        <taxon>Desulfovibrionia</taxon>
        <taxon>Desulfovibrionales</taxon>
        <taxon>Desulfonauticaceae</taxon>
        <taxon>Desulfonauticus</taxon>
    </lineage>
</organism>
<proteinExistence type="predicted"/>
<keyword evidence="6" id="KW-0472">Membrane</keyword>
<feature type="domain" description="Amine oxidase" evidence="7">
    <location>
        <begin position="12"/>
        <end position="458"/>
    </location>
</feature>
<dbReference type="Gene3D" id="3.50.50.60">
    <property type="entry name" value="FAD/NAD(P)-binding domain"/>
    <property type="match status" value="2"/>
</dbReference>
<dbReference type="STRING" id="206665.SAMN04488516_11420"/>
<dbReference type="GO" id="GO:0016491">
    <property type="term" value="F:oxidoreductase activity"/>
    <property type="evidence" value="ECO:0007669"/>
    <property type="project" value="InterPro"/>
</dbReference>
<keyword evidence="5" id="KW-0520">NAD</keyword>
<name>A0A1H0FT78_9BACT</name>
<sequence>MHYDFLILGSGISGLTSALILGKHGYKVAIIEKNKKIAPLLRGFYRQQQYFDTGLHYLGGLEEGGILNTYFNYLGLSQHIKKIPFNPDGFDILRFLDKKEDIYFPYGYQNIEKKLTQKFPQEQEAIQVYLKKIKQNYTSSPLLNLDEKFFQKEPYYLYKSPSLGSFLDKLTSQKYLKTILCSHCLLHGVSPYEVSFRFHSMVVGSYYDSVHTIEGGGRNLVYAFKKELKKNEIDIYCGYGAKKIKISTNGKFSGIELDNKEIIQASACISTLHPSTFIDIVPNHIFRPAYIKRLKSFEETSSAFIFFGKISESSPIFDKRAMLIFPTSNIEVANNIAPMINSPAYISIGQDSSCDKKSVVIIVYSNFVTQQKRYCSSNSLEYQKNKHKVMQKILSYIKTVCPELSNLEYVDGATPHTFKSYLNSPTGSLYGIKHKIGQYSPMPITKIKGLYLAGQSIVAPGILGAMVSAFLVCGMIIGYKKLQTEVKKWI</sequence>
<evidence type="ECO:0000256" key="3">
    <source>
        <dbReference type="ARBA" id="ARBA00022827"/>
    </source>
</evidence>
<evidence type="ECO:0000313" key="8">
    <source>
        <dbReference type="EMBL" id="SDN97845.1"/>
    </source>
</evidence>
<evidence type="ECO:0000256" key="5">
    <source>
        <dbReference type="ARBA" id="ARBA00023027"/>
    </source>
</evidence>
<keyword evidence="1" id="KW-0285">Flavoprotein</keyword>
<dbReference type="EMBL" id="FNIN01000014">
    <property type="protein sequence ID" value="SDN97845.1"/>
    <property type="molecule type" value="Genomic_DNA"/>
</dbReference>
<keyword evidence="4" id="KW-0521">NADP</keyword>